<organism evidence="2 3">
    <name type="scientific">Wenxinia saemankumensis</name>
    <dbReference type="NCBI Taxonomy" id="1447782"/>
    <lineage>
        <taxon>Bacteria</taxon>
        <taxon>Pseudomonadati</taxon>
        <taxon>Pseudomonadota</taxon>
        <taxon>Alphaproteobacteria</taxon>
        <taxon>Rhodobacterales</taxon>
        <taxon>Roseobacteraceae</taxon>
        <taxon>Wenxinia</taxon>
    </lineage>
</organism>
<dbReference type="PANTHER" id="PTHR45566:SF1">
    <property type="entry name" value="HTH-TYPE TRANSCRIPTIONAL REGULATOR YHJB-RELATED"/>
    <property type="match status" value="1"/>
</dbReference>
<evidence type="ECO:0000259" key="1">
    <source>
        <dbReference type="PROSITE" id="PS50043"/>
    </source>
</evidence>
<evidence type="ECO:0000313" key="3">
    <source>
        <dbReference type="Proteomes" id="UP000184292"/>
    </source>
</evidence>
<dbReference type="InterPro" id="IPR016032">
    <property type="entry name" value="Sig_transdc_resp-reg_C-effctor"/>
</dbReference>
<accession>A0A1M6HZA3</accession>
<dbReference type="InterPro" id="IPR051015">
    <property type="entry name" value="EvgA-like"/>
</dbReference>
<dbReference type="SMART" id="SM00421">
    <property type="entry name" value="HTH_LUXR"/>
    <property type="match status" value="1"/>
</dbReference>
<dbReference type="PRINTS" id="PR00038">
    <property type="entry name" value="HTHLUXR"/>
</dbReference>
<sequence length="244" mass="26597">MGRHEDVDGLDIPADAEFCNWGNPPTGDRDYVALIDPRRLERECFVRSIELLHPRFVTLGYSSVAEYGKASEDNPPWAVLFHVGSRRLSDPDVNSEFQALIQLRGRSPVVVLAPYDDVHQMIAAMDAGAAGYIPTSLGIDGIVEAAKLAASGGVFLRHESLARLRSSIAAEAAPQSDAECLTSRQAAVADALRRGKANKTIAYELNMCESTVKVHIRNIMRKVKATNRTEAAFKLNAILPNADL</sequence>
<dbReference type="PROSITE" id="PS50043">
    <property type="entry name" value="HTH_LUXR_2"/>
    <property type="match status" value="1"/>
</dbReference>
<proteinExistence type="predicted"/>
<dbReference type="SUPFAM" id="SSF46894">
    <property type="entry name" value="C-terminal effector domain of the bipartite response regulators"/>
    <property type="match status" value="1"/>
</dbReference>
<dbReference type="GO" id="GO:0003677">
    <property type="term" value="F:DNA binding"/>
    <property type="evidence" value="ECO:0007669"/>
    <property type="project" value="InterPro"/>
</dbReference>
<dbReference type="InterPro" id="IPR000792">
    <property type="entry name" value="Tscrpt_reg_LuxR_C"/>
</dbReference>
<dbReference type="PANTHER" id="PTHR45566">
    <property type="entry name" value="HTH-TYPE TRANSCRIPTIONAL REGULATOR YHJB-RELATED"/>
    <property type="match status" value="1"/>
</dbReference>
<reference evidence="2 3" key="1">
    <citation type="submission" date="2016-11" db="EMBL/GenBank/DDBJ databases">
        <authorList>
            <person name="Jaros S."/>
            <person name="Januszkiewicz K."/>
            <person name="Wedrychowicz H."/>
        </authorList>
    </citation>
    <scope>NUCLEOTIDE SEQUENCE [LARGE SCALE GENOMIC DNA]</scope>
    <source>
        <strain evidence="2 3">DSM 100565</strain>
    </source>
</reference>
<dbReference type="EMBL" id="FQYO01000008">
    <property type="protein sequence ID" value="SHJ27465.1"/>
    <property type="molecule type" value="Genomic_DNA"/>
</dbReference>
<evidence type="ECO:0000313" key="2">
    <source>
        <dbReference type="EMBL" id="SHJ27465.1"/>
    </source>
</evidence>
<keyword evidence="3" id="KW-1185">Reference proteome</keyword>
<dbReference type="Pfam" id="PF00196">
    <property type="entry name" value="GerE"/>
    <property type="match status" value="1"/>
</dbReference>
<dbReference type="SUPFAM" id="SSF52172">
    <property type="entry name" value="CheY-like"/>
    <property type="match status" value="1"/>
</dbReference>
<protein>
    <submittedName>
        <fullName evidence="2">Transcriptional regulator, LuxR family</fullName>
    </submittedName>
</protein>
<dbReference type="Gene3D" id="3.40.50.2300">
    <property type="match status" value="1"/>
</dbReference>
<gene>
    <name evidence="2" type="ORF">SAMN05444417_3436</name>
</gene>
<name>A0A1M6HZA3_9RHOB</name>
<dbReference type="InterPro" id="IPR011006">
    <property type="entry name" value="CheY-like_superfamily"/>
</dbReference>
<dbReference type="Proteomes" id="UP000184292">
    <property type="component" value="Unassembled WGS sequence"/>
</dbReference>
<dbReference type="STRING" id="1447782.SAMN05444417_3436"/>
<feature type="domain" description="HTH luxR-type" evidence="1">
    <location>
        <begin position="174"/>
        <end position="239"/>
    </location>
</feature>
<dbReference type="AlphaFoldDB" id="A0A1M6HZA3"/>
<dbReference type="CDD" id="cd06170">
    <property type="entry name" value="LuxR_C_like"/>
    <property type="match status" value="1"/>
</dbReference>
<dbReference type="GO" id="GO:0006355">
    <property type="term" value="P:regulation of DNA-templated transcription"/>
    <property type="evidence" value="ECO:0007669"/>
    <property type="project" value="InterPro"/>
</dbReference>
<dbReference type="PROSITE" id="PS00622">
    <property type="entry name" value="HTH_LUXR_1"/>
    <property type="match status" value="1"/>
</dbReference>
<dbReference type="OrthoDB" id="9810375at2"/>